<dbReference type="InterPro" id="IPR014353">
    <property type="entry name" value="Membr-bd_ADH_cyt_c"/>
</dbReference>
<dbReference type="PANTHER" id="PTHR35008">
    <property type="entry name" value="BLL4482 PROTEIN-RELATED"/>
    <property type="match status" value="1"/>
</dbReference>
<dbReference type="GO" id="GO:0005886">
    <property type="term" value="C:plasma membrane"/>
    <property type="evidence" value="ECO:0007669"/>
    <property type="project" value="UniProtKB-SubCell"/>
</dbReference>
<evidence type="ECO:0000256" key="10">
    <source>
        <dbReference type="ARBA" id="ARBA00023004"/>
    </source>
</evidence>
<dbReference type="Proteomes" id="UP000051380">
    <property type="component" value="Unassembled WGS sequence"/>
</dbReference>
<keyword evidence="11" id="KW-0472">Membrane</keyword>
<dbReference type="OrthoDB" id="9811281at2"/>
<feature type="domain" description="Cytochrome c" evidence="15">
    <location>
        <begin position="302"/>
        <end position="392"/>
    </location>
</feature>
<dbReference type="GO" id="GO:0005506">
    <property type="term" value="F:iron ion binding"/>
    <property type="evidence" value="ECO:0007669"/>
    <property type="project" value="InterPro"/>
</dbReference>
<feature type="chain" id="PRO_5006433856" evidence="14">
    <location>
        <begin position="21"/>
        <end position="415"/>
    </location>
</feature>
<feature type="binding site" description="covalent" evidence="12">
    <location>
        <position position="195"/>
    </location>
    <ligand>
        <name>heme c</name>
        <dbReference type="ChEBI" id="CHEBI:61717"/>
        <label>2</label>
    </ligand>
</feature>
<evidence type="ECO:0000256" key="6">
    <source>
        <dbReference type="ARBA" id="ARBA00022723"/>
    </source>
</evidence>
<dbReference type="PRINTS" id="PR00605">
    <property type="entry name" value="CYTCHROMECIC"/>
</dbReference>
<dbReference type="STRING" id="108015.GA0061099_1008251"/>
<dbReference type="PANTHER" id="PTHR35008:SF8">
    <property type="entry name" value="ALCOHOL DEHYDROGENASE CYTOCHROME C SUBUNIT"/>
    <property type="match status" value="1"/>
</dbReference>
<evidence type="ECO:0000256" key="4">
    <source>
        <dbReference type="ARBA" id="ARBA00022617"/>
    </source>
</evidence>
<feature type="domain" description="Cytochrome c" evidence="15">
    <location>
        <begin position="35"/>
        <end position="138"/>
    </location>
</feature>
<feature type="binding site" description="axial binding residue" evidence="13">
    <location>
        <position position="199"/>
    </location>
    <ligand>
        <name>heme c</name>
        <dbReference type="ChEBI" id="CHEBI:61717"/>
        <label>2</label>
    </ligand>
    <ligandPart>
        <name>Fe</name>
        <dbReference type="ChEBI" id="CHEBI:18248"/>
    </ligandPart>
</feature>
<proteinExistence type="predicted"/>
<dbReference type="InterPro" id="IPR008168">
    <property type="entry name" value="Cyt_C_IC"/>
</dbReference>
<dbReference type="GO" id="GO:0016614">
    <property type="term" value="F:oxidoreductase activity, acting on CH-OH group of donors"/>
    <property type="evidence" value="ECO:0007669"/>
    <property type="project" value="InterPro"/>
</dbReference>
<keyword evidence="4 12" id="KW-0349">Heme</keyword>
<evidence type="ECO:0000256" key="2">
    <source>
        <dbReference type="ARBA" id="ARBA00022448"/>
    </source>
</evidence>
<keyword evidence="8" id="KW-0677">Repeat</keyword>
<dbReference type="RefSeq" id="WP_057029660.1">
    <property type="nucleotide sequence ID" value="NZ_LJYF01000034.1"/>
</dbReference>
<reference evidence="16 17" key="1">
    <citation type="submission" date="2015-09" db="EMBL/GenBank/DDBJ databases">
        <title>Draft Genome Sequence of the Strain BR 3267 (Bradyrhizobium yuanmingense) recommended as inoculant for cowpea in Brazil.</title>
        <authorList>
            <person name="Simoes-Araujo J.L."/>
            <person name="Zilli J.E."/>
        </authorList>
    </citation>
    <scope>NUCLEOTIDE SEQUENCE [LARGE SCALE GENOMIC DNA]</scope>
    <source>
        <strain evidence="16 17">BR3267</strain>
    </source>
</reference>
<dbReference type="InterPro" id="IPR009056">
    <property type="entry name" value="Cyt_c-like_dom"/>
</dbReference>
<feature type="binding site" description="covalent" evidence="12">
    <location>
        <position position="52"/>
    </location>
    <ligand>
        <name>heme c</name>
        <dbReference type="ChEBI" id="CHEBI:61717"/>
        <label>1</label>
    </ligand>
</feature>
<dbReference type="AlphaFoldDB" id="A0A0R3C6S9"/>
<evidence type="ECO:0000259" key="15">
    <source>
        <dbReference type="PROSITE" id="PS51007"/>
    </source>
</evidence>
<sequence>MRTILTGLALVGLALCSAVASTVTSAAGAAGPSSELIAYGKALAEAGDCAGCHTADPAKPFAGGKRIDTPFGAIYAPNLTPDRDTGIGGWTDADFTRALRTGIAPDGSNYYPAFPYPYFTKMTKDDTLAIRAYLATLAPVTSRNKPPELRWPFGYRGLMRLWNTMYFKPGLFEPDQTKSAAWNRGGYLVTGLGHCGACHTPKNYFGADRDAQALSGNAVGGWFAPRLDGAARTGLKSWSEADITEYLQSGRNAKSHAGGPMAEVVVNSTSKMSDADVRAIATYLKSLPPARRETIVTPPDAAEMKAGQAVYAKLCIACHEADGTGSPRIYPPLPGNALLQSINPSSTLRIILDGAHTVTTPRAPNTGEMPAYAKQLSDAEIAAVTNYIRNSWGNAGPLVTPAQVAKARKREANGE</sequence>
<dbReference type="PIRSF" id="PIRSF000018">
    <property type="entry name" value="Mb_ADH_cyt_c"/>
    <property type="match status" value="1"/>
</dbReference>
<dbReference type="PROSITE" id="PS51007">
    <property type="entry name" value="CYTC"/>
    <property type="match status" value="3"/>
</dbReference>
<evidence type="ECO:0000256" key="1">
    <source>
        <dbReference type="ARBA" id="ARBA00004236"/>
    </source>
</evidence>
<evidence type="ECO:0000313" key="17">
    <source>
        <dbReference type="Proteomes" id="UP000051380"/>
    </source>
</evidence>
<keyword evidence="5" id="KW-0679">Respiratory chain</keyword>
<accession>A0A0R3C6S9</accession>
<dbReference type="GO" id="GO:0009055">
    <property type="term" value="F:electron transfer activity"/>
    <property type="evidence" value="ECO:0007669"/>
    <property type="project" value="InterPro"/>
</dbReference>
<dbReference type="GO" id="GO:0020037">
    <property type="term" value="F:heme binding"/>
    <property type="evidence" value="ECO:0007669"/>
    <property type="project" value="InterPro"/>
</dbReference>
<name>A0A0R3C6S9_9BRAD</name>
<keyword evidence="10 13" id="KW-0408">Iron</keyword>
<keyword evidence="2" id="KW-0813">Transport</keyword>
<dbReference type="SUPFAM" id="SSF46626">
    <property type="entry name" value="Cytochrome c"/>
    <property type="match status" value="3"/>
</dbReference>
<protein>
    <submittedName>
        <fullName evidence="16">Alcohol dehydrogenase</fullName>
    </submittedName>
</protein>
<keyword evidence="3" id="KW-1003">Cell membrane</keyword>
<evidence type="ECO:0000256" key="7">
    <source>
        <dbReference type="ARBA" id="ARBA00022729"/>
    </source>
</evidence>
<feature type="binding site" description="covalent" evidence="12">
    <location>
        <position position="49"/>
    </location>
    <ligand>
        <name>heme c</name>
        <dbReference type="ChEBI" id="CHEBI:61717"/>
        <label>1</label>
    </ligand>
</feature>
<dbReference type="EMBL" id="LJYF01000034">
    <property type="protein sequence ID" value="KRP90916.1"/>
    <property type="molecule type" value="Genomic_DNA"/>
</dbReference>
<dbReference type="InterPro" id="IPR051459">
    <property type="entry name" value="Cytochrome_c-type_DH"/>
</dbReference>
<feature type="binding site" description="axial binding residue" evidence="13">
    <location>
        <position position="53"/>
    </location>
    <ligand>
        <name>heme c</name>
        <dbReference type="ChEBI" id="CHEBI:61717"/>
        <label>1</label>
    </ligand>
    <ligandPart>
        <name>Fe</name>
        <dbReference type="ChEBI" id="CHEBI:18248"/>
    </ligandPart>
</feature>
<evidence type="ECO:0000313" key="16">
    <source>
        <dbReference type="EMBL" id="KRP90916.1"/>
    </source>
</evidence>
<keyword evidence="9" id="KW-0249">Electron transport</keyword>
<comment type="cofactor">
    <cofactor evidence="12">
        <name>heme c</name>
        <dbReference type="ChEBI" id="CHEBI:61717"/>
    </cofactor>
    <text evidence="12">Binds 3 heme c groups covalently per subunit.</text>
</comment>
<feature type="signal peptide" evidence="14">
    <location>
        <begin position="1"/>
        <end position="20"/>
    </location>
</feature>
<feature type="domain" description="Cytochrome c" evidence="15">
    <location>
        <begin position="180"/>
        <end position="288"/>
    </location>
</feature>
<evidence type="ECO:0000256" key="9">
    <source>
        <dbReference type="ARBA" id="ARBA00022982"/>
    </source>
</evidence>
<feature type="binding site" description="covalent" evidence="12">
    <location>
        <position position="198"/>
    </location>
    <ligand>
        <name>heme c</name>
        <dbReference type="ChEBI" id="CHEBI:61717"/>
        <label>2</label>
    </ligand>
</feature>
<evidence type="ECO:0000256" key="12">
    <source>
        <dbReference type="PIRSR" id="PIRSR000018-50"/>
    </source>
</evidence>
<gene>
    <name evidence="16" type="ORF">AOQ72_34730</name>
</gene>
<feature type="binding site" description="axial binding residue" evidence="13">
    <location>
        <position position="319"/>
    </location>
    <ligand>
        <name>heme c</name>
        <dbReference type="ChEBI" id="CHEBI:61717"/>
        <label>3</label>
    </ligand>
    <ligandPart>
        <name>Fe</name>
        <dbReference type="ChEBI" id="CHEBI:18248"/>
    </ligandPart>
</feature>
<keyword evidence="6 13" id="KW-0479">Metal-binding</keyword>
<evidence type="ECO:0000256" key="3">
    <source>
        <dbReference type="ARBA" id="ARBA00022475"/>
    </source>
</evidence>
<comment type="subcellular location">
    <subcellularLocation>
        <location evidence="1">Cell membrane</location>
    </subcellularLocation>
</comment>
<comment type="caution">
    <text evidence="16">The sequence shown here is derived from an EMBL/GenBank/DDBJ whole genome shotgun (WGS) entry which is preliminary data.</text>
</comment>
<evidence type="ECO:0000256" key="14">
    <source>
        <dbReference type="SAM" id="SignalP"/>
    </source>
</evidence>
<evidence type="ECO:0000256" key="13">
    <source>
        <dbReference type="PIRSR" id="PIRSR000018-51"/>
    </source>
</evidence>
<evidence type="ECO:0000256" key="11">
    <source>
        <dbReference type="ARBA" id="ARBA00023136"/>
    </source>
</evidence>
<organism evidence="16 17">
    <name type="scientific">Bradyrhizobium yuanmingense</name>
    <dbReference type="NCBI Taxonomy" id="108015"/>
    <lineage>
        <taxon>Bacteria</taxon>
        <taxon>Pseudomonadati</taxon>
        <taxon>Pseudomonadota</taxon>
        <taxon>Alphaproteobacteria</taxon>
        <taxon>Hyphomicrobiales</taxon>
        <taxon>Nitrobacteraceae</taxon>
        <taxon>Bradyrhizobium</taxon>
    </lineage>
</organism>
<feature type="binding site" description="covalent" evidence="12">
    <location>
        <position position="318"/>
    </location>
    <ligand>
        <name>heme c</name>
        <dbReference type="ChEBI" id="CHEBI:61717"/>
        <label>3</label>
    </ligand>
</feature>
<feature type="binding site" description="covalent" evidence="12">
    <location>
        <position position="315"/>
    </location>
    <ligand>
        <name>heme c</name>
        <dbReference type="ChEBI" id="CHEBI:61717"/>
        <label>3</label>
    </ligand>
</feature>
<dbReference type="Pfam" id="PF00034">
    <property type="entry name" value="Cytochrom_C"/>
    <property type="match status" value="3"/>
</dbReference>
<evidence type="ECO:0000256" key="5">
    <source>
        <dbReference type="ARBA" id="ARBA00022660"/>
    </source>
</evidence>
<dbReference type="Gene3D" id="1.10.760.10">
    <property type="entry name" value="Cytochrome c-like domain"/>
    <property type="match status" value="3"/>
</dbReference>
<dbReference type="InterPro" id="IPR036909">
    <property type="entry name" value="Cyt_c-like_dom_sf"/>
</dbReference>
<keyword evidence="7 14" id="KW-0732">Signal</keyword>
<evidence type="ECO:0000256" key="8">
    <source>
        <dbReference type="ARBA" id="ARBA00022737"/>
    </source>
</evidence>